<dbReference type="PATRIC" id="fig|768706.3.peg.5466"/>
<dbReference type="EMBL" id="CP003108">
    <property type="protein sequence ID" value="AET70745.1"/>
    <property type="molecule type" value="Genomic_DNA"/>
</dbReference>
<dbReference type="PANTHER" id="PTHR13061">
    <property type="entry name" value="DYNACTIN SUBUNIT P25"/>
    <property type="match status" value="1"/>
</dbReference>
<dbReference type="RefSeq" id="WP_014187547.1">
    <property type="nucleotide sequence ID" value="NC_016584.1"/>
</dbReference>
<dbReference type="InterPro" id="IPR050484">
    <property type="entry name" value="Transf_Hexapept/Carb_Anhydrase"/>
</dbReference>
<dbReference type="eggNOG" id="COG0663">
    <property type="taxonomic scope" value="Bacteria"/>
</dbReference>
<accession>G7WED2</accession>
<organism evidence="1 2">
    <name type="scientific">Desulfosporosinus orientis (strain ATCC 19365 / DSM 765 / NCIMB 8382 / VKM B-1628 / Singapore I)</name>
    <name type="common">Desulfotomaculum orientis</name>
    <dbReference type="NCBI Taxonomy" id="768706"/>
    <lineage>
        <taxon>Bacteria</taxon>
        <taxon>Bacillati</taxon>
        <taxon>Bacillota</taxon>
        <taxon>Clostridia</taxon>
        <taxon>Eubacteriales</taxon>
        <taxon>Desulfitobacteriaceae</taxon>
        <taxon>Desulfosporosinus</taxon>
    </lineage>
</organism>
<dbReference type="InterPro" id="IPR011004">
    <property type="entry name" value="Trimer_LpxA-like_sf"/>
</dbReference>
<dbReference type="KEGG" id="dor:Desor_5369"/>
<proteinExistence type="predicted"/>
<protein>
    <submittedName>
        <fullName evidence="1">Isoleucine patch superfamily enzyme, carbonic anhydrase/acetyltransferase</fullName>
    </submittedName>
</protein>
<dbReference type="PANTHER" id="PTHR13061:SF29">
    <property type="entry name" value="GAMMA CARBONIC ANHYDRASE-LIKE 1, MITOCHONDRIAL-RELATED"/>
    <property type="match status" value="1"/>
</dbReference>
<gene>
    <name evidence="1" type="ordered locus">Desor_5369</name>
</gene>
<dbReference type="HOGENOM" id="CLU_064827_4_1_9"/>
<dbReference type="Proteomes" id="UP000006346">
    <property type="component" value="Chromosome"/>
</dbReference>
<sequence length="166" mass="17791">MADHMKKPQIADSVYFADGCKLIGDIQIGEQSSVWYNSVIRGDLSTISIGKCTNVQDLVAIHVNKNQPVTIDDYVTVGHSAILHSCTIGKGSQIGMGAIVLDGAVISEETSVAAGALVTGNKTYPPRVMLMGVPARVIRELTDKEISLMREAAERYVAKAQEAMKS</sequence>
<keyword evidence="2" id="KW-1185">Reference proteome</keyword>
<dbReference type="InterPro" id="IPR047324">
    <property type="entry name" value="LbH_gamma_CA-like"/>
</dbReference>
<dbReference type="Gene3D" id="2.160.10.10">
    <property type="entry name" value="Hexapeptide repeat proteins"/>
    <property type="match status" value="1"/>
</dbReference>
<dbReference type="STRING" id="768706.Desor_5369"/>
<evidence type="ECO:0000313" key="1">
    <source>
        <dbReference type="EMBL" id="AET70745.1"/>
    </source>
</evidence>
<dbReference type="SUPFAM" id="SSF51161">
    <property type="entry name" value="Trimeric LpxA-like enzymes"/>
    <property type="match status" value="1"/>
</dbReference>
<dbReference type="GO" id="GO:0016740">
    <property type="term" value="F:transferase activity"/>
    <property type="evidence" value="ECO:0007669"/>
    <property type="project" value="UniProtKB-KW"/>
</dbReference>
<dbReference type="CDD" id="cd04645">
    <property type="entry name" value="LbH_gamma_CA_like"/>
    <property type="match status" value="1"/>
</dbReference>
<keyword evidence="1" id="KW-0808">Transferase</keyword>
<reference evidence="1 2" key="2">
    <citation type="journal article" date="2012" name="J. Bacteriol.">
        <title>Complete genome sequences of Desulfosporosinus orientis DSM765T, Desulfosporosinus youngiae DSM17734T, Desulfosporosinus meridiei DSM13257T, and Desulfosporosinus acidiphilus DSM22704T.</title>
        <authorList>
            <person name="Pester M."/>
            <person name="Brambilla E."/>
            <person name="Alazard D."/>
            <person name="Rattei T."/>
            <person name="Weinmaier T."/>
            <person name="Han J."/>
            <person name="Lucas S."/>
            <person name="Lapidus A."/>
            <person name="Cheng J.F."/>
            <person name="Goodwin L."/>
            <person name="Pitluck S."/>
            <person name="Peters L."/>
            <person name="Ovchinnikova G."/>
            <person name="Teshima H."/>
            <person name="Detter J.C."/>
            <person name="Han C.S."/>
            <person name="Tapia R."/>
            <person name="Land M.L."/>
            <person name="Hauser L."/>
            <person name="Kyrpides N.C."/>
            <person name="Ivanova N.N."/>
            <person name="Pagani I."/>
            <person name="Huntmann M."/>
            <person name="Wei C.L."/>
            <person name="Davenport K.W."/>
            <person name="Daligault H."/>
            <person name="Chain P.S."/>
            <person name="Chen A."/>
            <person name="Mavromatis K."/>
            <person name="Markowitz V."/>
            <person name="Szeto E."/>
            <person name="Mikhailova N."/>
            <person name="Pati A."/>
            <person name="Wagner M."/>
            <person name="Woyke T."/>
            <person name="Ollivier B."/>
            <person name="Klenk H.P."/>
            <person name="Spring S."/>
            <person name="Loy A."/>
        </authorList>
    </citation>
    <scope>NUCLEOTIDE SEQUENCE [LARGE SCALE GENOMIC DNA]</scope>
    <source>
        <strain evidence="2">ATCC 19365 / DSM 765 / NCIMB 8382 / VKM B-1628</strain>
    </source>
</reference>
<name>G7WED2_DESOD</name>
<dbReference type="AlphaFoldDB" id="G7WED2"/>
<reference evidence="2" key="1">
    <citation type="submission" date="2011-11" db="EMBL/GenBank/DDBJ databases">
        <title>Complete sequence of Desulfosporosinus orientis DSM 765.</title>
        <authorList>
            <person name="Lucas S."/>
            <person name="Han J."/>
            <person name="Lapidus A."/>
            <person name="Cheng J.-F."/>
            <person name="Goodwin L."/>
            <person name="Pitluck S."/>
            <person name="Peters L."/>
            <person name="Ovchinnikova G."/>
            <person name="Teshima H."/>
            <person name="Detter J.C."/>
            <person name="Han C."/>
            <person name="Tapia R."/>
            <person name="Land M."/>
            <person name="Hauser L."/>
            <person name="Kyrpides N."/>
            <person name="Ivanova N."/>
            <person name="Pagani I."/>
            <person name="Pester M."/>
            <person name="Spring S."/>
            <person name="Ollivier B."/>
            <person name="Rattei T."/>
            <person name="Klenk H.-P."/>
            <person name="Wagner M."/>
            <person name="Loy A."/>
            <person name="Woyke T."/>
        </authorList>
    </citation>
    <scope>NUCLEOTIDE SEQUENCE [LARGE SCALE GENOMIC DNA]</scope>
    <source>
        <strain evidence="2">ATCC 19365 / DSM 765 / NCIMB 8382 / VKM B-1628</strain>
    </source>
</reference>
<evidence type="ECO:0000313" key="2">
    <source>
        <dbReference type="Proteomes" id="UP000006346"/>
    </source>
</evidence>